<comment type="caution">
    <text evidence="3">The sequence shown here is derived from an EMBL/GenBank/DDBJ whole genome shotgun (WGS) entry which is preliminary data.</text>
</comment>
<dbReference type="EMBL" id="VTRV01000092">
    <property type="protein sequence ID" value="TZF89031.1"/>
    <property type="molecule type" value="Genomic_DNA"/>
</dbReference>
<keyword evidence="1" id="KW-0175">Coiled coil</keyword>
<dbReference type="OrthoDB" id="5993054at2"/>
<name>A0A5D8Z2Q4_9GAMM</name>
<keyword evidence="2" id="KW-0732">Signal</keyword>
<evidence type="ECO:0000313" key="3">
    <source>
        <dbReference type="EMBL" id="TZF89031.1"/>
    </source>
</evidence>
<dbReference type="AlphaFoldDB" id="A0A5D8Z2Q4"/>
<feature type="signal peptide" evidence="2">
    <location>
        <begin position="1"/>
        <end position="26"/>
    </location>
</feature>
<proteinExistence type="predicted"/>
<dbReference type="InterPro" id="IPR023614">
    <property type="entry name" value="Porin_dom_sf"/>
</dbReference>
<evidence type="ECO:0000256" key="1">
    <source>
        <dbReference type="SAM" id="Coils"/>
    </source>
</evidence>
<dbReference type="Gene3D" id="2.40.160.10">
    <property type="entry name" value="Porin"/>
    <property type="match status" value="1"/>
</dbReference>
<feature type="coiled-coil region" evidence="1">
    <location>
        <begin position="36"/>
        <end position="70"/>
    </location>
</feature>
<accession>A0A5D8Z2Q4</accession>
<dbReference type="Proteomes" id="UP000323164">
    <property type="component" value="Unassembled WGS sequence"/>
</dbReference>
<reference evidence="3 4" key="1">
    <citation type="submission" date="2019-08" db="EMBL/GenBank/DDBJ databases">
        <title>Draft genome sequence of Lysobacter sp. UKS-15.</title>
        <authorList>
            <person name="Im W.-T."/>
        </authorList>
    </citation>
    <scope>NUCLEOTIDE SEQUENCE [LARGE SCALE GENOMIC DNA]</scope>
    <source>
        <strain evidence="3 4">UKS-15</strain>
    </source>
</reference>
<evidence type="ECO:0000313" key="4">
    <source>
        <dbReference type="Proteomes" id="UP000323164"/>
    </source>
</evidence>
<dbReference type="SUPFAM" id="SSF56935">
    <property type="entry name" value="Porins"/>
    <property type="match status" value="1"/>
</dbReference>
<protein>
    <submittedName>
        <fullName evidence="3">Carbohydrate porin</fullName>
    </submittedName>
</protein>
<dbReference type="RefSeq" id="WP_149353046.1">
    <property type="nucleotide sequence ID" value="NZ_VTRV01000092.1"/>
</dbReference>
<organism evidence="3 4">
    <name type="scientific">Cognatilysobacter lacus</name>
    <dbReference type="NCBI Taxonomy" id="1643323"/>
    <lineage>
        <taxon>Bacteria</taxon>
        <taxon>Pseudomonadati</taxon>
        <taxon>Pseudomonadota</taxon>
        <taxon>Gammaproteobacteria</taxon>
        <taxon>Lysobacterales</taxon>
        <taxon>Lysobacteraceae</taxon>
        <taxon>Cognatilysobacter</taxon>
    </lineage>
</organism>
<feature type="chain" id="PRO_5023144063" evidence="2">
    <location>
        <begin position="27"/>
        <end position="412"/>
    </location>
</feature>
<evidence type="ECO:0000256" key="2">
    <source>
        <dbReference type="SAM" id="SignalP"/>
    </source>
</evidence>
<keyword evidence="4" id="KW-1185">Reference proteome</keyword>
<gene>
    <name evidence="3" type="ORF">FW784_09175</name>
</gene>
<sequence length="412" mass="44672">MRSNILATSVSAALLLAGLASGPANAATPAVAATQNAQTAQQIAELRAQLAALQEQINALQAQNDAQSDVNVSQGQRIDAAETQQKTVDKIAKLVNDTQVTGKMFFDVTNIDQTSRGVKTNASGTGLDVKRFYIGINHKFNDIWSANLTTDFQYVSSLDSAADVFVKKAYLQGKFSDAFVFRAGSADMPWIPYVESLYGYRYVENSLTDRLKFANSADWGLHAGGDIADKRFNYAVSVVNGGGYKNPSRSKSMDVEARVGFMPIDGLVVAAGAYSGELGKETQTVGAQHTANRSDLMVAYAKDKVRLGGEYFRANNWNNVLTPASDKADGYSLWGSLGFGTKGMALFARYDQADISKRLDPTLQDTYYNVGFEFPLTKGIKLATVYKNTHRKNATTTDVKTQEVGVWGEVGF</sequence>